<dbReference type="CDD" id="cd09294">
    <property type="entry name" value="SmpB"/>
    <property type="match status" value="1"/>
</dbReference>
<evidence type="ECO:0000313" key="5">
    <source>
        <dbReference type="EMBL" id="ODR94231.1"/>
    </source>
</evidence>
<comment type="subcellular location">
    <subcellularLocation>
        <location evidence="3">Cytoplasm</location>
    </subcellularLocation>
    <text evidence="3">The tmRNA-SmpB complex associates with stalled 70S ribosomes.</text>
</comment>
<dbReference type="Proteomes" id="UP000094472">
    <property type="component" value="Unassembled WGS sequence"/>
</dbReference>
<feature type="region of interest" description="Disordered" evidence="4">
    <location>
        <begin position="130"/>
        <end position="156"/>
    </location>
</feature>
<proteinExistence type="inferred from homology"/>
<evidence type="ECO:0000256" key="4">
    <source>
        <dbReference type="SAM" id="MobiDB-lite"/>
    </source>
</evidence>
<dbReference type="Pfam" id="PF01668">
    <property type="entry name" value="SmpB"/>
    <property type="match status" value="1"/>
</dbReference>
<dbReference type="InterPro" id="IPR000037">
    <property type="entry name" value="SsrA-bd_prot"/>
</dbReference>
<dbReference type="PANTHER" id="PTHR30308:SF2">
    <property type="entry name" value="SSRA-BINDING PROTEIN"/>
    <property type="match status" value="1"/>
</dbReference>
<dbReference type="NCBIfam" id="TIGR00086">
    <property type="entry name" value="smpB"/>
    <property type="match status" value="1"/>
</dbReference>
<dbReference type="GO" id="GO:0070930">
    <property type="term" value="P:trans-translation-dependent protein tagging"/>
    <property type="evidence" value="ECO:0007669"/>
    <property type="project" value="TreeGrafter"/>
</dbReference>
<sequence>MAPKRDSGKLVAENRKARYSYEIGETLEAGLVLTGSEVKSLRQGKATIAESYASNENGELYLINAHIAEYPGAARDGHAPTRPRKLLLHAREAARFLGAIQREGMALVPLRLYFNARGIAKIQLGLGRGKKLHDKRETEKKRDWERQKGRLMREKG</sequence>
<dbReference type="RefSeq" id="WP_069442830.1">
    <property type="nucleotide sequence ID" value="NZ_LPWF01000036.1"/>
</dbReference>
<evidence type="ECO:0000256" key="3">
    <source>
        <dbReference type="HAMAP-Rule" id="MF_00023"/>
    </source>
</evidence>
<dbReference type="InterPro" id="IPR020081">
    <property type="entry name" value="SsrA-bd_prot_CS"/>
</dbReference>
<dbReference type="InterPro" id="IPR023620">
    <property type="entry name" value="SmpB"/>
</dbReference>
<keyword evidence="2 3" id="KW-0694">RNA-binding</keyword>
<protein>
    <recommendedName>
        <fullName evidence="3">SsrA-binding protein</fullName>
    </recommendedName>
    <alternativeName>
        <fullName evidence="3">Small protein B</fullName>
    </alternativeName>
</protein>
<comment type="similarity">
    <text evidence="3">Belongs to the SmpB family.</text>
</comment>
<dbReference type="SUPFAM" id="SSF74982">
    <property type="entry name" value="Small protein B (SmpB)"/>
    <property type="match status" value="1"/>
</dbReference>
<dbReference type="GO" id="GO:0005829">
    <property type="term" value="C:cytosol"/>
    <property type="evidence" value="ECO:0007669"/>
    <property type="project" value="TreeGrafter"/>
</dbReference>
<reference evidence="5 6" key="1">
    <citation type="journal article" date="2016" name="Environ. Microbiol.">
        <title>New Methyloceanibacter diversity from North Sea sediments includes methanotroph containing solely the soluble methane monooxygenase.</title>
        <authorList>
            <person name="Vekeman B."/>
            <person name="Kerckhof F.M."/>
            <person name="Cremers G."/>
            <person name="de Vos P."/>
            <person name="Vandamme P."/>
            <person name="Boon N."/>
            <person name="Op den Camp H.J."/>
            <person name="Heylen K."/>
        </authorList>
    </citation>
    <scope>NUCLEOTIDE SEQUENCE [LARGE SCALE GENOMIC DNA]</scope>
    <source>
        <strain evidence="5 6">R-67175</strain>
    </source>
</reference>
<comment type="function">
    <text evidence="3">Required for rescue of stalled ribosomes mediated by trans-translation. Binds to transfer-messenger RNA (tmRNA), required for stable association of tmRNA with ribosomes. tmRNA and SmpB together mimic tRNA shape, replacing the anticodon stem-loop with SmpB. tmRNA is encoded by the ssrA gene; the 2 termini fold to resemble tRNA(Ala) and it encodes a 'tag peptide', a short internal open reading frame. During trans-translation Ala-aminoacylated tmRNA acts like a tRNA, entering the A-site of stalled ribosomes, displacing the stalled mRNA. The ribosome then switches to translate the ORF on the tmRNA; the nascent peptide is terminated with the 'tag peptide' encoded by the tmRNA and targeted for degradation. The ribosome is freed to recommence translation, which seems to be the essential function of trans-translation.</text>
</comment>
<evidence type="ECO:0000256" key="1">
    <source>
        <dbReference type="ARBA" id="ARBA00022490"/>
    </source>
</evidence>
<gene>
    <name evidence="3" type="primary">smpB</name>
    <name evidence="5" type="ORF">AUC69_03540</name>
</gene>
<comment type="caution">
    <text evidence="5">The sequence shown here is derived from an EMBL/GenBank/DDBJ whole genome shotgun (WGS) entry which is preliminary data.</text>
</comment>
<dbReference type="PROSITE" id="PS01317">
    <property type="entry name" value="SSRP"/>
    <property type="match status" value="1"/>
</dbReference>
<dbReference type="Gene3D" id="2.40.280.10">
    <property type="match status" value="1"/>
</dbReference>
<dbReference type="NCBIfam" id="NF003843">
    <property type="entry name" value="PRK05422.1"/>
    <property type="match status" value="1"/>
</dbReference>
<accession>A0A1E3VLQ0</accession>
<dbReference type="GO" id="GO:0070929">
    <property type="term" value="P:trans-translation"/>
    <property type="evidence" value="ECO:0007669"/>
    <property type="project" value="UniProtKB-UniRule"/>
</dbReference>
<dbReference type="STRING" id="1774969.AUC69_03540"/>
<dbReference type="PANTHER" id="PTHR30308">
    <property type="entry name" value="TMRNA-BINDING COMPONENT OF TRANS-TRANSLATION TAGGING COMPLEX"/>
    <property type="match status" value="1"/>
</dbReference>
<evidence type="ECO:0000256" key="2">
    <source>
        <dbReference type="ARBA" id="ARBA00022884"/>
    </source>
</evidence>
<keyword evidence="6" id="KW-1185">Reference proteome</keyword>
<dbReference type="HAMAP" id="MF_00023">
    <property type="entry name" value="SmpB"/>
    <property type="match status" value="1"/>
</dbReference>
<organism evidence="5 6">
    <name type="scientific">Methyloceanibacter superfactus</name>
    <dbReference type="NCBI Taxonomy" id="1774969"/>
    <lineage>
        <taxon>Bacteria</taxon>
        <taxon>Pseudomonadati</taxon>
        <taxon>Pseudomonadota</taxon>
        <taxon>Alphaproteobacteria</taxon>
        <taxon>Hyphomicrobiales</taxon>
        <taxon>Hyphomicrobiaceae</taxon>
        <taxon>Methyloceanibacter</taxon>
    </lineage>
</organism>
<evidence type="ECO:0000313" key="6">
    <source>
        <dbReference type="Proteomes" id="UP000094472"/>
    </source>
</evidence>
<name>A0A1E3VLQ0_9HYPH</name>
<dbReference type="OrthoDB" id="9805462at2"/>
<keyword evidence="1 3" id="KW-0963">Cytoplasm</keyword>
<dbReference type="AlphaFoldDB" id="A0A1E3VLQ0"/>
<feature type="compositionally biased region" description="Basic and acidic residues" evidence="4">
    <location>
        <begin position="134"/>
        <end position="156"/>
    </location>
</feature>
<dbReference type="EMBL" id="LPWF01000036">
    <property type="protein sequence ID" value="ODR94231.1"/>
    <property type="molecule type" value="Genomic_DNA"/>
</dbReference>
<dbReference type="GO" id="GO:0003723">
    <property type="term" value="F:RNA binding"/>
    <property type="evidence" value="ECO:0007669"/>
    <property type="project" value="UniProtKB-UniRule"/>
</dbReference>